<keyword evidence="4" id="KW-0547">Nucleotide-binding</keyword>
<name>A0A9Q2FIX1_GLUJA</name>
<dbReference type="GO" id="GO:0004748">
    <property type="term" value="F:ribonucleoside-diphosphate reductase activity, thioredoxin disulfide as acceptor"/>
    <property type="evidence" value="ECO:0007669"/>
    <property type="project" value="UniProtKB-EC"/>
</dbReference>
<evidence type="ECO:0000256" key="4">
    <source>
        <dbReference type="ARBA" id="ARBA00022741"/>
    </source>
</evidence>
<comment type="catalytic activity">
    <reaction evidence="5">
        <text>a 2'-deoxyribonucleoside 5'-diphosphate + [thioredoxin]-disulfide + H2O = a ribonucleoside 5'-diphosphate + [thioredoxin]-dithiol</text>
        <dbReference type="Rhea" id="RHEA:23252"/>
        <dbReference type="Rhea" id="RHEA-COMP:10698"/>
        <dbReference type="Rhea" id="RHEA-COMP:10700"/>
        <dbReference type="ChEBI" id="CHEBI:15377"/>
        <dbReference type="ChEBI" id="CHEBI:29950"/>
        <dbReference type="ChEBI" id="CHEBI:50058"/>
        <dbReference type="ChEBI" id="CHEBI:57930"/>
        <dbReference type="ChEBI" id="CHEBI:73316"/>
        <dbReference type="EC" id="1.17.4.1"/>
    </reaction>
</comment>
<comment type="similarity">
    <text evidence="1">Belongs to the ribonucleoside diphosphate reductase class-2 family.</text>
</comment>
<reference evidence="8" key="1">
    <citation type="submission" date="2020-04" db="EMBL/GenBank/DDBJ databases">
        <authorList>
            <person name="Sombolestani A."/>
        </authorList>
    </citation>
    <scope>NUCLEOTIDE SEQUENCE</scope>
    <source>
        <strain evidence="8">R71697</strain>
    </source>
</reference>
<dbReference type="EC" id="1.17.4.1" evidence="2"/>
<dbReference type="GO" id="GO:0071897">
    <property type="term" value="P:DNA biosynthetic process"/>
    <property type="evidence" value="ECO:0007669"/>
    <property type="project" value="UniProtKB-KW"/>
</dbReference>
<reference evidence="8" key="2">
    <citation type="submission" date="2020-11" db="EMBL/GenBank/DDBJ databases">
        <title>Description of novel Gluconobacter species.</title>
        <authorList>
            <person name="Cleenwerck I."/>
            <person name="Cnockaert M."/>
            <person name="Borremans W."/>
            <person name="Wieme A.D."/>
            <person name="De Vuyst L."/>
            <person name="Vandamme P."/>
        </authorList>
    </citation>
    <scope>NUCLEOTIDE SEQUENCE</scope>
    <source>
        <strain evidence="8">R71697</strain>
    </source>
</reference>
<feature type="region of interest" description="Disordered" evidence="6">
    <location>
        <begin position="468"/>
        <end position="504"/>
    </location>
</feature>
<protein>
    <recommendedName>
        <fullName evidence="2">ribonucleoside-diphosphate reductase</fullName>
        <ecNumber evidence="2">1.17.4.1</ecNumber>
    </recommendedName>
</protein>
<dbReference type="EMBL" id="JABCQN010000002">
    <property type="protein sequence ID" value="MBF0869949.1"/>
    <property type="molecule type" value="Genomic_DNA"/>
</dbReference>
<proteinExistence type="inferred from homology"/>
<dbReference type="GO" id="GO:0000166">
    <property type="term" value="F:nucleotide binding"/>
    <property type="evidence" value="ECO:0007669"/>
    <property type="project" value="UniProtKB-KW"/>
</dbReference>
<accession>A0A9Q2FIX1</accession>
<evidence type="ECO:0000256" key="2">
    <source>
        <dbReference type="ARBA" id="ARBA00012274"/>
    </source>
</evidence>
<dbReference type="Pfam" id="PF12637">
    <property type="entry name" value="TSCPD"/>
    <property type="match status" value="1"/>
</dbReference>
<evidence type="ECO:0000256" key="6">
    <source>
        <dbReference type="SAM" id="MobiDB-lite"/>
    </source>
</evidence>
<evidence type="ECO:0000256" key="5">
    <source>
        <dbReference type="ARBA" id="ARBA00047754"/>
    </source>
</evidence>
<evidence type="ECO:0000256" key="1">
    <source>
        <dbReference type="ARBA" id="ARBA00007405"/>
    </source>
</evidence>
<dbReference type="RefSeq" id="WP_061929099.1">
    <property type="nucleotide sequence ID" value="NZ_JABCQN010000002.1"/>
</dbReference>
<evidence type="ECO:0000313" key="9">
    <source>
        <dbReference type="Proteomes" id="UP000661006"/>
    </source>
</evidence>
<gene>
    <name evidence="8" type="ORF">HKD32_03615</name>
</gene>
<dbReference type="Proteomes" id="UP000661006">
    <property type="component" value="Unassembled WGS sequence"/>
</dbReference>
<evidence type="ECO:0000259" key="7">
    <source>
        <dbReference type="Pfam" id="PF12637"/>
    </source>
</evidence>
<comment type="caution">
    <text evidence="8">The sequence shown here is derived from an EMBL/GenBank/DDBJ whole genome shotgun (WGS) entry which is preliminary data.</text>
</comment>
<feature type="domain" description="TSCPD" evidence="7">
    <location>
        <begin position="357"/>
        <end position="463"/>
    </location>
</feature>
<dbReference type="GeneID" id="81473770"/>
<sequence length="504" mass="54143">MTARLHWTGVRMRTLRVTTDPDDSATRSVTLPAAWEDDAAQALTQITQSGGPLRLSTEAARWVDMIDACPPLPGTPANTPSPGRSLSCLLLMRQLAPNIALWERHTDEMPGFIVRLSGFVQDDGFAPEHFVACLKLACDSLRRLHATTRIERTGELPLFDLPVNPSEESAGLLLLTDLDACLASMGLDYDSEDGRNAAKAIAALATSIARAGTDLPLPSIPECKALPDLRGLAAQACATQEGRHLSPIETGFSAPGAVDALLGVEACGLAPVFSPLRDDGHLRASTLARLAHRGLTPESALALALAGETPLPPTRPEAHAAMHRFLEKSVDFLPELPEPELANLRAKLERGVRRPLPMRQTGFTQRTAIGGHNLFMRTSEFEDGTLGEISIIPTRESPMARGLMDCLGQAVSIGLQFGAPLEAFVERFAYTRFGPAGTVEGDPGAAYASSMLDYAFRTLSEAYLGQHMPDAPQIEPSSEDPSPMLPFDHSSGDSPRGRRLRLVS</sequence>
<organism evidence="8 9">
    <name type="scientific">Gluconobacter japonicus</name>
    <dbReference type="NCBI Taxonomy" id="376620"/>
    <lineage>
        <taxon>Bacteria</taxon>
        <taxon>Pseudomonadati</taxon>
        <taxon>Pseudomonadota</taxon>
        <taxon>Alphaproteobacteria</taxon>
        <taxon>Acetobacterales</taxon>
        <taxon>Acetobacteraceae</taxon>
        <taxon>Gluconobacter</taxon>
    </lineage>
</organism>
<keyword evidence="3" id="KW-0237">DNA synthesis</keyword>
<evidence type="ECO:0000313" key="8">
    <source>
        <dbReference type="EMBL" id="MBF0869949.1"/>
    </source>
</evidence>
<evidence type="ECO:0000256" key="3">
    <source>
        <dbReference type="ARBA" id="ARBA00022634"/>
    </source>
</evidence>
<dbReference type="InterPro" id="IPR024434">
    <property type="entry name" value="TSCPD_dom"/>
</dbReference>
<dbReference type="AlphaFoldDB" id="A0A9Q2FIX1"/>